<organism evidence="3 4">
    <name type="scientific">Phenylobacterium haematophilum</name>
    <dbReference type="NCBI Taxonomy" id="98513"/>
    <lineage>
        <taxon>Bacteria</taxon>
        <taxon>Pseudomonadati</taxon>
        <taxon>Pseudomonadota</taxon>
        <taxon>Alphaproteobacteria</taxon>
        <taxon>Caulobacterales</taxon>
        <taxon>Caulobacteraceae</taxon>
        <taxon>Phenylobacterium</taxon>
    </lineage>
</organism>
<keyword evidence="4" id="KW-1185">Reference proteome</keyword>
<dbReference type="InterPro" id="IPR025646">
    <property type="entry name" value="DUF4350"/>
</dbReference>
<reference evidence="3 4" key="1">
    <citation type="submission" date="2020-08" db="EMBL/GenBank/DDBJ databases">
        <title>Genomic Encyclopedia of Type Strains, Phase IV (KMG-IV): sequencing the most valuable type-strain genomes for metagenomic binning, comparative biology and taxonomic classification.</title>
        <authorList>
            <person name="Goeker M."/>
        </authorList>
    </citation>
    <scope>NUCLEOTIDE SEQUENCE [LARGE SCALE GENOMIC DNA]</scope>
    <source>
        <strain evidence="3 4">DSM 21793</strain>
    </source>
</reference>
<feature type="transmembrane region" description="Helical" evidence="1">
    <location>
        <begin position="270"/>
        <end position="290"/>
    </location>
</feature>
<accession>A0A839ZUD7</accession>
<sequence>MTGDRSRAFSPMVMLVLVLVGCVSLAGLGLLAAYEPELRSGDNGQGHALSRSAVGFAAVARLLEASGTPVVMRRGPLSATAADGLLVLTPGPGTSGSRLSDIEHVGPKLVVLPKWVTIPHPARRGWVRVAAPVGQDVALKVMPAAWRSGLTLQTGAGTAAVRLARPDGRAVGVQPSMENLRTLSGPGWIPVVVDEAGRGVLVMNAKSGVYVLADPDFLDTAGLKSLGGARAAVAMLSVIRAEDTPVVFDLTLHGFERSLNPLRLMLEPPLLGATLSLLVALALVGVQAAVRFGPARAQARAVALGKLALADNTAGLVRMARREHRMAAPYGEVVRAETARAVGAPRGLEGDELNRVLDRLGAAGGTNYRISALIERARAARTKGDLMEVARDLYRWRQEMTRERR</sequence>
<dbReference type="EMBL" id="JACIDK010000001">
    <property type="protein sequence ID" value="MBB3889886.1"/>
    <property type="molecule type" value="Genomic_DNA"/>
</dbReference>
<feature type="domain" description="DUF4350" evidence="2">
    <location>
        <begin position="49"/>
        <end position="236"/>
    </location>
</feature>
<dbReference type="PROSITE" id="PS51257">
    <property type="entry name" value="PROKAR_LIPOPROTEIN"/>
    <property type="match status" value="1"/>
</dbReference>
<dbReference type="Proteomes" id="UP000530564">
    <property type="component" value="Unassembled WGS sequence"/>
</dbReference>
<keyword evidence="1" id="KW-0812">Transmembrane</keyword>
<protein>
    <recommendedName>
        <fullName evidence="2">DUF4350 domain-containing protein</fullName>
    </recommendedName>
</protein>
<proteinExistence type="predicted"/>
<name>A0A839ZUD7_9CAUL</name>
<dbReference type="Pfam" id="PF14258">
    <property type="entry name" value="DUF4350"/>
    <property type="match status" value="1"/>
</dbReference>
<evidence type="ECO:0000313" key="3">
    <source>
        <dbReference type="EMBL" id="MBB3889886.1"/>
    </source>
</evidence>
<dbReference type="AlphaFoldDB" id="A0A839ZUD7"/>
<dbReference type="RefSeq" id="WP_183769808.1">
    <property type="nucleotide sequence ID" value="NZ_JACIDK010000001.1"/>
</dbReference>
<feature type="transmembrane region" description="Helical" evidence="1">
    <location>
        <begin position="12"/>
        <end position="34"/>
    </location>
</feature>
<gene>
    <name evidence="3" type="ORF">GGQ61_000583</name>
</gene>
<evidence type="ECO:0000259" key="2">
    <source>
        <dbReference type="Pfam" id="PF14258"/>
    </source>
</evidence>
<comment type="caution">
    <text evidence="3">The sequence shown here is derived from an EMBL/GenBank/DDBJ whole genome shotgun (WGS) entry which is preliminary data.</text>
</comment>
<keyword evidence="1" id="KW-0472">Membrane</keyword>
<evidence type="ECO:0000256" key="1">
    <source>
        <dbReference type="SAM" id="Phobius"/>
    </source>
</evidence>
<keyword evidence="1" id="KW-1133">Transmembrane helix</keyword>
<evidence type="ECO:0000313" key="4">
    <source>
        <dbReference type="Proteomes" id="UP000530564"/>
    </source>
</evidence>